<dbReference type="Proteomes" id="UP000297776">
    <property type="component" value="Unassembled WGS sequence"/>
</dbReference>
<evidence type="ECO:0000256" key="1">
    <source>
        <dbReference type="SAM" id="Phobius"/>
    </source>
</evidence>
<keyword evidence="1" id="KW-1133">Transmembrane helix</keyword>
<protein>
    <submittedName>
        <fullName evidence="2">Uncharacterized protein</fullName>
    </submittedName>
</protein>
<evidence type="ECO:0000313" key="2">
    <source>
        <dbReference type="EMBL" id="TFE01524.1"/>
    </source>
</evidence>
<sequence length="59" mass="6466">MIHRKLFWLGFLMFLSGGLALAIMENELNGSNIFSYIIATIGLLLTGVSKIVGSKYSSK</sequence>
<reference evidence="2 3" key="1">
    <citation type="submission" date="2019-03" db="EMBL/GenBank/DDBJ databases">
        <authorList>
            <person name="Yang Y."/>
        </authorList>
    </citation>
    <scope>NUCLEOTIDE SEQUENCE [LARGE SCALE GENOMIC DNA]</scope>
    <source>
        <strain evidence="2 3">ASL-1</strain>
    </source>
</reference>
<comment type="caution">
    <text evidence="2">The sequence shown here is derived from an EMBL/GenBank/DDBJ whole genome shotgun (WGS) entry which is preliminary data.</text>
</comment>
<organism evidence="2 3">
    <name type="scientific">Jeotgalibacillus salarius</name>
    <dbReference type="NCBI Taxonomy" id="546023"/>
    <lineage>
        <taxon>Bacteria</taxon>
        <taxon>Bacillati</taxon>
        <taxon>Bacillota</taxon>
        <taxon>Bacilli</taxon>
        <taxon>Bacillales</taxon>
        <taxon>Caryophanaceae</taxon>
        <taxon>Jeotgalibacillus</taxon>
    </lineage>
</organism>
<proteinExistence type="predicted"/>
<evidence type="ECO:0000313" key="3">
    <source>
        <dbReference type="Proteomes" id="UP000297776"/>
    </source>
</evidence>
<keyword evidence="1" id="KW-0472">Membrane</keyword>
<gene>
    <name evidence="2" type="ORF">E2626_08095</name>
</gene>
<dbReference type="RefSeq" id="WP_134381242.1">
    <property type="nucleotide sequence ID" value="NZ_SORX01000004.1"/>
</dbReference>
<accession>A0A4Y8LFC7</accession>
<keyword evidence="1" id="KW-0812">Transmembrane</keyword>
<dbReference type="EMBL" id="SORX01000004">
    <property type="protein sequence ID" value="TFE01524.1"/>
    <property type="molecule type" value="Genomic_DNA"/>
</dbReference>
<feature type="transmembrane region" description="Helical" evidence="1">
    <location>
        <begin position="32"/>
        <end position="53"/>
    </location>
</feature>
<dbReference type="AlphaFoldDB" id="A0A4Y8LFC7"/>
<name>A0A4Y8LFC7_9BACL</name>
<keyword evidence="3" id="KW-1185">Reference proteome</keyword>